<dbReference type="InterPro" id="IPR002774">
    <property type="entry name" value="Flagellin_arc-type"/>
</dbReference>
<keyword evidence="2" id="KW-1185">Reference proteome</keyword>
<reference evidence="1 2" key="1">
    <citation type="journal article" date="2019" name="Int. J. Syst. Evol. Microbiol.">
        <title>The Global Catalogue of Microorganisms (GCM) 10K type strain sequencing project: providing services to taxonomists for standard genome sequencing and annotation.</title>
        <authorList>
            <consortium name="The Broad Institute Genomics Platform"/>
            <consortium name="The Broad Institute Genome Sequencing Center for Infectious Disease"/>
            <person name="Wu L."/>
            <person name="Ma J."/>
        </authorList>
    </citation>
    <scope>NUCLEOTIDE SEQUENCE [LARGE SCALE GENOMIC DNA]</scope>
    <source>
        <strain evidence="1 2">JCM 30072</strain>
    </source>
</reference>
<name>A0ABD5VXV0_9EURY</name>
<evidence type="ECO:0008006" key="3">
    <source>
        <dbReference type="Google" id="ProtNLM"/>
    </source>
</evidence>
<sequence length="292" mass="30949">MGFSTSGSLLLIFFGSFIALGAVYTATANTSESLTGAYDDHLATQNAIAETALSVDATYHKTDGTLTIRTTNTGSRDMQVSDTTVLVDGAFRALSAFQISTVDGEQTALWGVNTELRLENETAEPERVKVVTDSGVAETVTVDVADLDNVNPQTLDRTGNNKDSTIAFDIETTYSDNVTLKNVSIDAVENASADPTTIDYANSASLSELNITLAPDYGNAAATEDGPFAIDETIPHNGVTLGPDGTARYRVGEFRDSNGDPVAMTSTTVTVTIMYIDPAGVERTFTFTEGDF</sequence>
<dbReference type="RefSeq" id="WP_267163902.1">
    <property type="nucleotide sequence ID" value="NZ_CP112972.1"/>
</dbReference>
<dbReference type="GeneID" id="76630057"/>
<protein>
    <recommendedName>
        <fullName evidence="3">Flagellin</fullName>
    </recommendedName>
</protein>
<dbReference type="PANTHER" id="PTHR42200">
    <property type="entry name" value="ARCHAEAL FLAGELLA-RELATED PROTEIN F-RELATED"/>
    <property type="match status" value="1"/>
</dbReference>
<comment type="caution">
    <text evidence="1">The sequence shown here is derived from an EMBL/GenBank/DDBJ whole genome shotgun (WGS) entry which is preliminary data.</text>
</comment>
<organism evidence="1 2">
    <name type="scientific">Halovenus salina</name>
    <dbReference type="NCBI Taxonomy" id="1510225"/>
    <lineage>
        <taxon>Archaea</taxon>
        <taxon>Methanobacteriati</taxon>
        <taxon>Methanobacteriota</taxon>
        <taxon>Stenosarchaea group</taxon>
        <taxon>Halobacteria</taxon>
        <taxon>Halobacteriales</taxon>
        <taxon>Haloarculaceae</taxon>
        <taxon>Halovenus</taxon>
    </lineage>
</organism>
<accession>A0ABD5VXV0</accession>
<proteinExistence type="predicted"/>
<dbReference type="EMBL" id="JBHSZI010000001">
    <property type="protein sequence ID" value="MFC7058096.1"/>
    <property type="molecule type" value="Genomic_DNA"/>
</dbReference>
<dbReference type="AlphaFoldDB" id="A0ABD5VXV0"/>
<gene>
    <name evidence="1" type="ORF">ACFQQG_07820</name>
</gene>
<evidence type="ECO:0000313" key="2">
    <source>
        <dbReference type="Proteomes" id="UP001596445"/>
    </source>
</evidence>
<dbReference type="PANTHER" id="PTHR42200:SF2">
    <property type="entry name" value="ARCHAEAL FLAGELLA-RELATED PROTEIN F"/>
    <property type="match status" value="1"/>
</dbReference>
<dbReference type="Proteomes" id="UP001596445">
    <property type="component" value="Unassembled WGS sequence"/>
</dbReference>
<evidence type="ECO:0000313" key="1">
    <source>
        <dbReference type="EMBL" id="MFC7058096.1"/>
    </source>
</evidence>